<name>A0A069RGW5_PEPLI</name>
<evidence type="ECO:0000313" key="3">
    <source>
        <dbReference type="Proteomes" id="UP000027946"/>
    </source>
</evidence>
<evidence type="ECO:0000259" key="1">
    <source>
        <dbReference type="Pfam" id="PF00882"/>
    </source>
</evidence>
<comment type="caution">
    <text evidence="2">The sequence shown here is derived from an EMBL/GenBank/DDBJ whole genome shotgun (WGS) entry which is preliminary data.</text>
</comment>
<accession>A0A069RGW5</accession>
<organism evidence="2 3">
    <name type="scientific">Peptoclostridium litorale DSM 5388</name>
    <dbReference type="NCBI Taxonomy" id="1121324"/>
    <lineage>
        <taxon>Bacteria</taxon>
        <taxon>Bacillati</taxon>
        <taxon>Bacillota</taxon>
        <taxon>Clostridia</taxon>
        <taxon>Peptostreptococcales</taxon>
        <taxon>Peptoclostridiaceae</taxon>
        <taxon>Peptoclostridium</taxon>
    </lineage>
</organism>
<dbReference type="STRING" id="1121324.CLIT_5c00390"/>
<dbReference type="Pfam" id="PF00882">
    <property type="entry name" value="Zn_dep_PLPC"/>
    <property type="match status" value="1"/>
</dbReference>
<dbReference type="InterPro" id="IPR029002">
    <property type="entry name" value="PLPC/GPLD1"/>
</dbReference>
<feature type="domain" description="Phospholipase C/D" evidence="1">
    <location>
        <begin position="5"/>
        <end position="157"/>
    </location>
</feature>
<dbReference type="AlphaFoldDB" id="A0A069RGW5"/>
<dbReference type="eggNOG" id="ENOG50332Q0">
    <property type="taxonomic scope" value="Bacteria"/>
</dbReference>
<proteinExistence type="predicted"/>
<dbReference type="Proteomes" id="UP000027946">
    <property type="component" value="Unassembled WGS sequence"/>
</dbReference>
<protein>
    <recommendedName>
        <fullName evidence="1">Phospholipase C/D domain-containing protein</fullName>
    </recommendedName>
</protein>
<dbReference type="RefSeq" id="WP_038262522.1">
    <property type="nucleotide sequence ID" value="NZ_FSRH01000007.1"/>
</dbReference>
<dbReference type="OrthoDB" id="2878022at2"/>
<dbReference type="EMBL" id="JJMM01000005">
    <property type="protein sequence ID" value="KDR96028.1"/>
    <property type="molecule type" value="Genomic_DNA"/>
</dbReference>
<evidence type="ECO:0000313" key="2">
    <source>
        <dbReference type="EMBL" id="KDR96028.1"/>
    </source>
</evidence>
<keyword evidence="3" id="KW-1185">Reference proteome</keyword>
<sequence>MLAQTHKIIGSHLHDNIEKKTGIKLNRNLLIYGSIKPDIWPTLAVKKHYKDKSFGFVIDEIESLMALGLHDNPISINRFSVKLGIITHFLSDFFCLPHHDRDYFHDKLKEHLTYEKRLHDSFKAFSGLKNVNMPYMDGISRQNIIKFIEELHLEYKDNPAGYINDVRGSINVSSAIGILVSEHSVVTSKSLQKAAGYSGY</sequence>
<reference evidence="2 3" key="1">
    <citation type="submission" date="2014-03" db="EMBL/GenBank/DDBJ databases">
        <title>Genome sequence of Clostridium litorale W6, DSM 5388.</title>
        <authorList>
            <person name="Poehlein A."/>
            <person name="Jagirdar A."/>
            <person name="Khonsari B."/>
            <person name="Chibani C.M."/>
            <person name="Gutierrez Gutierrez D.A."/>
            <person name="Davydova E."/>
            <person name="Alghaithi H.S."/>
            <person name="Nair K.P."/>
            <person name="Dhamotharan K."/>
            <person name="Chandran L."/>
            <person name="G W."/>
            <person name="Daniel R."/>
        </authorList>
    </citation>
    <scope>NUCLEOTIDE SEQUENCE [LARGE SCALE GENOMIC DNA]</scope>
    <source>
        <strain evidence="2 3">W6</strain>
    </source>
</reference>
<gene>
    <name evidence="2" type="ORF">CLIT_5c00390</name>
</gene>